<keyword evidence="3" id="KW-1185">Reference proteome</keyword>
<evidence type="ECO:0000313" key="2">
    <source>
        <dbReference type="EMBL" id="CAL1535283.1"/>
    </source>
</evidence>
<dbReference type="EMBL" id="CAXITT010000197">
    <property type="protein sequence ID" value="CAL1535283.1"/>
    <property type="molecule type" value="Genomic_DNA"/>
</dbReference>
<comment type="caution">
    <text evidence="2">The sequence shown here is derived from an EMBL/GenBank/DDBJ whole genome shotgun (WGS) entry which is preliminary data.</text>
</comment>
<gene>
    <name evidence="2" type="ORF">GSLYS_00009243001</name>
</gene>
<sequence>MSLKHTEVKQDFHKMELINVSYLIAIFLVFGICNGINLTFSHQQATPANDNVCGILRCQQSVNKQIASVLAVEIVDVARRGTKLLSVSVLTSHQPRTDSTVILKQSHFSTDGATVELFFRSKKDCAEGEFLCEVRFISSSFSVESVLTVTRPAGQNLPVQAVLNNFVEKLEDLLSSQSQRINESLESFQKLVKSDILCPNNILKSQWKLAFRGTAGINKSMYSAYKDGTGIPVHVESGCQQLDSSLPCTHHYRNNDILDNWGTIDEVAFVLYKNNTKVKHVLFDGSGSTYLNWFDRNRVKDSSWTDLKTKPANYFSIIGETTPSYNGRKFFINHSYNGCPNDIGWFVAIDNQNGVCPWEQNEALPVFLYAQGNEAVKWTAGKTSRADVLAIFVRYFNIP</sequence>
<keyword evidence="1" id="KW-0812">Transmembrane</keyword>
<name>A0AAV2HPH0_LYMST</name>
<keyword evidence="1" id="KW-0472">Membrane</keyword>
<dbReference type="Proteomes" id="UP001497497">
    <property type="component" value="Unassembled WGS sequence"/>
</dbReference>
<evidence type="ECO:0000256" key="1">
    <source>
        <dbReference type="SAM" id="Phobius"/>
    </source>
</evidence>
<keyword evidence="1" id="KW-1133">Transmembrane helix</keyword>
<proteinExistence type="predicted"/>
<reference evidence="2 3" key="1">
    <citation type="submission" date="2024-04" db="EMBL/GenBank/DDBJ databases">
        <authorList>
            <consortium name="Genoscope - CEA"/>
            <person name="William W."/>
        </authorList>
    </citation>
    <scope>NUCLEOTIDE SEQUENCE [LARGE SCALE GENOMIC DNA]</scope>
</reference>
<protein>
    <submittedName>
        <fullName evidence="2">Uncharacterized protein</fullName>
    </submittedName>
</protein>
<accession>A0AAV2HPH0</accession>
<organism evidence="2 3">
    <name type="scientific">Lymnaea stagnalis</name>
    <name type="common">Great pond snail</name>
    <name type="synonym">Helix stagnalis</name>
    <dbReference type="NCBI Taxonomy" id="6523"/>
    <lineage>
        <taxon>Eukaryota</taxon>
        <taxon>Metazoa</taxon>
        <taxon>Spiralia</taxon>
        <taxon>Lophotrochozoa</taxon>
        <taxon>Mollusca</taxon>
        <taxon>Gastropoda</taxon>
        <taxon>Heterobranchia</taxon>
        <taxon>Euthyneura</taxon>
        <taxon>Panpulmonata</taxon>
        <taxon>Hygrophila</taxon>
        <taxon>Lymnaeoidea</taxon>
        <taxon>Lymnaeidae</taxon>
        <taxon>Lymnaea</taxon>
    </lineage>
</organism>
<evidence type="ECO:0000313" key="3">
    <source>
        <dbReference type="Proteomes" id="UP001497497"/>
    </source>
</evidence>
<dbReference type="AlphaFoldDB" id="A0AAV2HPH0"/>
<feature type="transmembrane region" description="Helical" evidence="1">
    <location>
        <begin position="20"/>
        <end position="40"/>
    </location>
</feature>